<dbReference type="AlphaFoldDB" id="Q025K3"/>
<proteinExistence type="predicted"/>
<keyword evidence="1" id="KW-0812">Transmembrane</keyword>
<keyword evidence="1" id="KW-0472">Membrane</keyword>
<keyword evidence="1" id="KW-1133">Transmembrane helix</keyword>
<sequence>MVSATGAKFPILPYIVRLQGGMYLVVNFGKLVFSEKEKCMVREWLSVIPRGAKAAIIAATGLLAFMLLWRALAIIVSDVVSYASRH</sequence>
<feature type="transmembrane region" description="Helical" evidence="1">
    <location>
        <begin position="12"/>
        <end position="33"/>
    </location>
</feature>
<feature type="transmembrane region" description="Helical" evidence="1">
    <location>
        <begin position="54"/>
        <end position="76"/>
    </location>
</feature>
<name>Q025K3_SOLUE</name>
<gene>
    <name evidence="2" type="ordered locus">Acid_2327</name>
</gene>
<evidence type="ECO:0000313" key="2">
    <source>
        <dbReference type="EMBL" id="ABJ83316.1"/>
    </source>
</evidence>
<dbReference type="InParanoid" id="Q025K3"/>
<dbReference type="HOGENOM" id="CLU_2496251_0_0_0"/>
<reference evidence="2" key="1">
    <citation type="submission" date="2006-10" db="EMBL/GenBank/DDBJ databases">
        <title>Complete sequence of Solibacter usitatus Ellin6076.</title>
        <authorList>
            <consortium name="US DOE Joint Genome Institute"/>
            <person name="Copeland A."/>
            <person name="Lucas S."/>
            <person name="Lapidus A."/>
            <person name="Barry K."/>
            <person name="Detter J.C."/>
            <person name="Glavina del Rio T."/>
            <person name="Hammon N."/>
            <person name="Israni S."/>
            <person name="Dalin E."/>
            <person name="Tice H."/>
            <person name="Pitluck S."/>
            <person name="Thompson L.S."/>
            <person name="Brettin T."/>
            <person name="Bruce D."/>
            <person name="Han C."/>
            <person name="Tapia R."/>
            <person name="Gilna P."/>
            <person name="Schmutz J."/>
            <person name="Larimer F."/>
            <person name="Land M."/>
            <person name="Hauser L."/>
            <person name="Kyrpides N."/>
            <person name="Mikhailova N."/>
            <person name="Janssen P.H."/>
            <person name="Kuske C.R."/>
            <person name="Richardson P."/>
        </authorList>
    </citation>
    <scope>NUCLEOTIDE SEQUENCE</scope>
    <source>
        <strain evidence="2">Ellin6076</strain>
    </source>
</reference>
<dbReference type="EMBL" id="CP000473">
    <property type="protein sequence ID" value="ABJ83316.1"/>
    <property type="molecule type" value="Genomic_DNA"/>
</dbReference>
<evidence type="ECO:0000256" key="1">
    <source>
        <dbReference type="SAM" id="Phobius"/>
    </source>
</evidence>
<accession>Q025K3</accession>
<protein>
    <submittedName>
        <fullName evidence="2">Uncharacterized protein</fullName>
    </submittedName>
</protein>
<organism evidence="2">
    <name type="scientific">Solibacter usitatus (strain Ellin6076)</name>
    <dbReference type="NCBI Taxonomy" id="234267"/>
    <lineage>
        <taxon>Bacteria</taxon>
        <taxon>Pseudomonadati</taxon>
        <taxon>Acidobacteriota</taxon>
        <taxon>Terriglobia</taxon>
        <taxon>Bryobacterales</taxon>
        <taxon>Solibacteraceae</taxon>
        <taxon>Candidatus Solibacter</taxon>
    </lineage>
</organism>
<dbReference type="KEGG" id="sus:Acid_2327"/>